<dbReference type="RefSeq" id="WP_268059554.1">
    <property type="nucleotide sequence ID" value="NZ_JAPQFJ010000001.1"/>
</dbReference>
<evidence type="ECO:0000313" key="1">
    <source>
        <dbReference type="EMBL" id="MCY6957197.1"/>
    </source>
</evidence>
<name>A0ABT4D4I7_9CLOT</name>
<dbReference type="EMBL" id="JAPQFJ010000001">
    <property type="protein sequence ID" value="MCY6957197.1"/>
    <property type="molecule type" value="Genomic_DNA"/>
</dbReference>
<evidence type="ECO:0000313" key="2">
    <source>
        <dbReference type="Proteomes" id="UP001144612"/>
    </source>
</evidence>
<protein>
    <submittedName>
        <fullName evidence="1">Uncharacterized protein</fullName>
    </submittedName>
</protein>
<dbReference type="Proteomes" id="UP001144612">
    <property type="component" value="Unassembled WGS sequence"/>
</dbReference>
<organism evidence="1 2">
    <name type="scientific">Clostridium brassicae</name>
    <dbReference type="NCBI Taxonomy" id="2999072"/>
    <lineage>
        <taxon>Bacteria</taxon>
        <taxon>Bacillati</taxon>
        <taxon>Bacillota</taxon>
        <taxon>Clostridia</taxon>
        <taxon>Eubacteriales</taxon>
        <taxon>Clostridiaceae</taxon>
        <taxon>Clostridium</taxon>
    </lineage>
</organism>
<proteinExistence type="predicted"/>
<keyword evidence="2" id="KW-1185">Reference proteome</keyword>
<sequence>MEDTIKVSDELKNIADKIDEAAELVNDATKIYQESFESFIGIYLGKAENNEKVLASSFIKALNTLNYFYGQAEYYVNYCLENLRAQDKEEAESYNSNAV</sequence>
<comment type="caution">
    <text evidence="1">The sequence shown here is derived from an EMBL/GenBank/DDBJ whole genome shotgun (WGS) entry which is preliminary data.</text>
</comment>
<reference evidence="1" key="1">
    <citation type="submission" date="2022-12" db="EMBL/GenBank/DDBJ databases">
        <title>Clostridium sp. nov., isolated from industrial wastewater.</title>
        <authorList>
            <person name="Jiayan W."/>
        </authorList>
    </citation>
    <scope>NUCLEOTIDE SEQUENCE</scope>
    <source>
        <strain evidence="1">ZC22-4</strain>
    </source>
</reference>
<gene>
    <name evidence="1" type="ORF">OW729_01115</name>
</gene>
<accession>A0ABT4D4I7</accession>